<sequence>MQLNAAADLLEENPNAKPFPRIMVPLVGSVAEFEQQALQIKAAATRVQAERKMDIVHEIGTMIEVPRAALVADQIAGLRDPADGALLCQFFSYGTNDLTQMTMGISRDDAGAFIPEYISKGILQDEPFKTIDEDGVGWLVKLSAAKGRASNPNLSLSICGEHGGDPASITFFDGVGLDYVSCSPFRVPVARLAAAQAAIKRSKSGARKLDRKALVANFKPSL</sequence>
<gene>
    <name evidence="2" type="ORF">CAUS1442_LOCUS609</name>
</gene>
<organism evidence="2">
    <name type="scientific">Craspedostauros australis</name>
    <dbReference type="NCBI Taxonomy" id="1486917"/>
    <lineage>
        <taxon>Eukaryota</taxon>
        <taxon>Sar</taxon>
        <taxon>Stramenopiles</taxon>
        <taxon>Ochrophyta</taxon>
        <taxon>Bacillariophyta</taxon>
        <taxon>Bacillariophyceae</taxon>
        <taxon>Bacillariophycidae</taxon>
        <taxon>Naviculales</taxon>
        <taxon>Naviculaceae</taxon>
        <taxon>Craspedostauros</taxon>
    </lineage>
</organism>
<dbReference type="PANTHER" id="PTHR22931:SF9">
    <property type="entry name" value="PYRUVATE, PHOSPHATE DIKINASE 1, CHLOROPLASTIC"/>
    <property type="match status" value="1"/>
</dbReference>
<evidence type="ECO:0000259" key="1">
    <source>
        <dbReference type="Pfam" id="PF02896"/>
    </source>
</evidence>
<reference evidence="2" key="1">
    <citation type="submission" date="2021-01" db="EMBL/GenBank/DDBJ databases">
        <authorList>
            <person name="Corre E."/>
            <person name="Pelletier E."/>
            <person name="Niang G."/>
            <person name="Scheremetjew M."/>
            <person name="Finn R."/>
            <person name="Kale V."/>
            <person name="Holt S."/>
            <person name="Cochrane G."/>
            <person name="Meng A."/>
            <person name="Brown T."/>
            <person name="Cohen L."/>
        </authorList>
    </citation>
    <scope>NUCLEOTIDE SEQUENCE</scope>
    <source>
        <strain evidence="2">CCMP3328</strain>
    </source>
</reference>
<dbReference type="AlphaFoldDB" id="A0A7R9WLV5"/>
<proteinExistence type="predicted"/>
<evidence type="ECO:0000313" key="2">
    <source>
        <dbReference type="EMBL" id="CAD8328512.1"/>
    </source>
</evidence>
<dbReference type="InterPro" id="IPR015813">
    <property type="entry name" value="Pyrv/PenolPyrv_kinase-like_dom"/>
</dbReference>
<accession>A0A7R9WLV5</accession>
<dbReference type="GO" id="GO:0050242">
    <property type="term" value="F:pyruvate, phosphate dikinase activity"/>
    <property type="evidence" value="ECO:0007669"/>
    <property type="project" value="InterPro"/>
</dbReference>
<dbReference type="SUPFAM" id="SSF51621">
    <property type="entry name" value="Phosphoenolpyruvate/pyruvate domain"/>
    <property type="match status" value="1"/>
</dbReference>
<dbReference type="InterPro" id="IPR010121">
    <property type="entry name" value="Pyruvate_phosphate_dikinase"/>
</dbReference>
<feature type="domain" description="PEP-utilising enzyme C-terminal" evidence="1">
    <location>
        <begin position="19"/>
        <end position="197"/>
    </location>
</feature>
<dbReference type="EMBL" id="HBEF01000951">
    <property type="protein sequence ID" value="CAD8328512.1"/>
    <property type="molecule type" value="Transcribed_RNA"/>
</dbReference>
<dbReference type="InterPro" id="IPR040442">
    <property type="entry name" value="Pyrv_kinase-like_dom_sf"/>
</dbReference>
<name>A0A7R9WLV5_9STRA</name>
<protein>
    <recommendedName>
        <fullName evidence="1">PEP-utilising enzyme C-terminal domain-containing protein</fullName>
    </recommendedName>
</protein>
<dbReference type="Pfam" id="PF02896">
    <property type="entry name" value="PEP-utilizers_C"/>
    <property type="match status" value="1"/>
</dbReference>
<dbReference type="Gene3D" id="3.20.20.60">
    <property type="entry name" value="Phosphoenolpyruvate-binding domains"/>
    <property type="match status" value="1"/>
</dbReference>
<dbReference type="InterPro" id="IPR000121">
    <property type="entry name" value="PEP_util_C"/>
</dbReference>
<dbReference type="PANTHER" id="PTHR22931">
    <property type="entry name" value="PHOSPHOENOLPYRUVATE DIKINASE-RELATED"/>
    <property type="match status" value="1"/>
</dbReference>